<evidence type="ECO:0000256" key="1">
    <source>
        <dbReference type="ARBA" id="ARBA00010134"/>
    </source>
</evidence>
<dbReference type="RefSeq" id="WP_190291684.1">
    <property type="nucleotide sequence ID" value="NZ_JABFCZ010000011.1"/>
</dbReference>
<dbReference type="GO" id="GO:0004197">
    <property type="term" value="F:cysteine-type endopeptidase activity"/>
    <property type="evidence" value="ECO:0007669"/>
    <property type="project" value="InterPro"/>
</dbReference>
<dbReference type="EMBL" id="JABFCZ010000011">
    <property type="protein sequence ID" value="MBD1546941.1"/>
    <property type="molecule type" value="Genomic_DNA"/>
</dbReference>
<dbReference type="InterPro" id="IPR052039">
    <property type="entry name" value="Caspase-related_regulators"/>
</dbReference>
<keyword evidence="2" id="KW-0732">Signal</keyword>
<dbReference type="Pfam" id="PF25302">
    <property type="entry name" value="NADase_transloc"/>
    <property type="match status" value="1"/>
</dbReference>
<reference evidence="4" key="1">
    <citation type="submission" date="2020-05" db="EMBL/GenBank/DDBJ databases">
        <title>Identification of trans-AT polyketide cluster in two marine bacteria, producers of a novel glutaramide-containing polyketide sesbanimide D and analogs.</title>
        <authorList>
            <person name="Kacar D."/>
            <person name="Rodriguez P."/>
            <person name="Canedo L."/>
            <person name="Gonzalez E."/>
            <person name="Galan B."/>
            <person name="De La Calle F."/>
            <person name="Garcia J.L."/>
        </authorList>
    </citation>
    <scope>NUCLEOTIDE SEQUENCE</scope>
    <source>
        <strain evidence="4">PHM038</strain>
    </source>
</reference>
<evidence type="ECO:0000259" key="3">
    <source>
        <dbReference type="PROSITE" id="PS50208"/>
    </source>
</evidence>
<comment type="caution">
    <text evidence="4">The sequence shown here is derived from an EMBL/GenBank/DDBJ whole genome shotgun (WGS) entry which is preliminary data.</text>
</comment>
<dbReference type="SUPFAM" id="SSF49785">
    <property type="entry name" value="Galactose-binding domain-like"/>
    <property type="match status" value="1"/>
</dbReference>
<dbReference type="Gene3D" id="3.40.50.1460">
    <property type="match status" value="1"/>
</dbReference>
<feature type="signal peptide" evidence="2">
    <location>
        <begin position="1"/>
        <end position="26"/>
    </location>
</feature>
<name>A0A926P408_9HYPH</name>
<dbReference type="InterPro" id="IPR001309">
    <property type="entry name" value="Pept_C14_p20"/>
</dbReference>
<dbReference type="InterPro" id="IPR057561">
    <property type="entry name" value="NADase_transloc"/>
</dbReference>
<dbReference type="InterPro" id="IPR011600">
    <property type="entry name" value="Pept_C14_caspase"/>
</dbReference>
<dbReference type="NCBIfam" id="NF047619">
    <property type="entry name" value="NADase_discoid"/>
    <property type="match status" value="1"/>
</dbReference>
<dbReference type="GO" id="GO:0006508">
    <property type="term" value="P:proteolysis"/>
    <property type="evidence" value="ECO:0007669"/>
    <property type="project" value="InterPro"/>
</dbReference>
<proteinExistence type="inferred from homology"/>
<evidence type="ECO:0000313" key="5">
    <source>
        <dbReference type="Proteomes" id="UP000598467"/>
    </source>
</evidence>
<dbReference type="Gene3D" id="2.60.120.260">
    <property type="entry name" value="Galactose-binding domain-like"/>
    <property type="match status" value="1"/>
</dbReference>
<dbReference type="AlphaFoldDB" id="A0A926P408"/>
<gene>
    <name evidence="4" type="ORF">HK439_11760</name>
</gene>
<organism evidence="4 5">
    <name type="scientific">Roseibium aggregatum</name>
    <dbReference type="NCBI Taxonomy" id="187304"/>
    <lineage>
        <taxon>Bacteria</taxon>
        <taxon>Pseudomonadati</taxon>
        <taxon>Pseudomonadota</taxon>
        <taxon>Alphaproteobacteria</taxon>
        <taxon>Hyphomicrobiales</taxon>
        <taxon>Stappiaceae</taxon>
        <taxon>Roseibium</taxon>
    </lineage>
</organism>
<dbReference type="Proteomes" id="UP000598467">
    <property type="component" value="Unassembled WGS sequence"/>
</dbReference>
<dbReference type="Pfam" id="PF00656">
    <property type="entry name" value="Peptidase_C14"/>
    <property type="match status" value="1"/>
</dbReference>
<comment type="similarity">
    <text evidence="1">Belongs to the peptidase C14A family.</text>
</comment>
<dbReference type="SMART" id="SM00115">
    <property type="entry name" value="CASc"/>
    <property type="match status" value="1"/>
</dbReference>
<feature type="chain" id="PRO_5037150096" description="Caspase family p20 domain-containing protein" evidence="2">
    <location>
        <begin position="27"/>
        <end position="514"/>
    </location>
</feature>
<sequence length="514" mass="54334">MRRFLCLYWVILGSLLGLSVPISASAADRVALVVGNGAYRYASELPNPPNDAALMGRTLAGLGFDVIQVIDGDQRALLNALTQFGRAAQNADIALVFYAGHGVQVGGRNWLLPVDVHVEASTDLPGQAVRAEDLLEIMDASGARLKLVFLDACRNNPLPRSLTRGTTRGLARLDAGTAGTMIAFATAPGDVASDGTGANSPFTTALARYIRQPGLEVRQMMGKVREAVYDETGKRQLPWVNEALIGEFYFAGLPQTAATPPVTTPPGTTPTAIAPAAADGDPSASAFALAERVGTVAAYDAFLSRYSDGFYADIARAARQKLVGEGASAGASETTDTDTGDQGNIVVVNTAPAHLDPPNYGNGTCVARTVGGSHLTYCSSSVLDPQYGNRYGPGNLTDGDRATAWVEGVGGTGTGERILINFGSERRFAGIDITNGYTKNKSIFTKNGRVRSATVRLSDGSSYDLPLSDTMNVLRKRLQRPVAATWMELRIDAVYDGSKYQDTAISELIPVFAD</sequence>
<accession>A0A926P408</accession>
<dbReference type="SUPFAM" id="SSF52129">
    <property type="entry name" value="Caspase-like"/>
    <property type="match status" value="1"/>
</dbReference>
<dbReference type="InterPro" id="IPR029030">
    <property type="entry name" value="Caspase-like_dom_sf"/>
</dbReference>
<dbReference type="PANTHER" id="PTHR22576:SF37">
    <property type="entry name" value="MUCOSA-ASSOCIATED LYMPHOID TISSUE LYMPHOMA TRANSLOCATION PROTEIN 1"/>
    <property type="match status" value="1"/>
</dbReference>
<protein>
    <recommendedName>
        <fullName evidence="3">Caspase family p20 domain-containing protein</fullName>
    </recommendedName>
</protein>
<evidence type="ECO:0000256" key="2">
    <source>
        <dbReference type="SAM" id="SignalP"/>
    </source>
</evidence>
<dbReference type="PROSITE" id="PS50208">
    <property type="entry name" value="CASPASE_P20"/>
    <property type="match status" value="1"/>
</dbReference>
<dbReference type="PANTHER" id="PTHR22576">
    <property type="entry name" value="MUCOSA ASSOCIATED LYMPHOID TISSUE LYMPHOMA TRANSLOCATION PROTEIN 1/PARACASPASE"/>
    <property type="match status" value="1"/>
</dbReference>
<evidence type="ECO:0000313" key="4">
    <source>
        <dbReference type="EMBL" id="MBD1546941.1"/>
    </source>
</evidence>
<dbReference type="InterPro" id="IPR008979">
    <property type="entry name" value="Galactose-bd-like_sf"/>
</dbReference>
<feature type="domain" description="Caspase family p20" evidence="3">
    <location>
        <begin position="27"/>
        <end position="157"/>
    </location>
</feature>
<dbReference type="InterPro" id="IPR015917">
    <property type="entry name" value="Pept_C14A"/>
</dbReference>